<dbReference type="AlphaFoldDB" id="H6L014"/>
<reference evidence="1 2" key="1">
    <citation type="journal article" date="2012" name="Stand. Genomic Sci.">
        <title>Complete genome sequencing and analysis of Saprospira grandis str. Lewin, a predatory marine bacterium.</title>
        <authorList>
            <person name="Saw J.H."/>
            <person name="Yuryev A."/>
            <person name="Kanbe M."/>
            <person name="Hou S."/>
            <person name="Young A.G."/>
            <person name="Aizawa S."/>
            <person name="Alam M."/>
        </authorList>
    </citation>
    <scope>NUCLEOTIDE SEQUENCE [LARGE SCALE GENOMIC DNA]</scope>
    <source>
        <strain evidence="1 2">Lewin</strain>
    </source>
</reference>
<dbReference type="Proteomes" id="UP000007519">
    <property type="component" value="Chromosome"/>
</dbReference>
<keyword evidence="2" id="KW-1185">Reference proteome</keyword>
<dbReference type="HOGENOM" id="CLU_3011749_0_0_10"/>
<name>H6L014_SAPGL</name>
<sequence length="56" mass="5970">MGVFFFGAAPAEGWVGLSRSSLFARPFSRQRRLRSGLTATAAHPSAAGLRPFFTVG</sequence>
<evidence type="ECO:0000313" key="1">
    <source>
        <dbReference type="EMBL" id="AFC26021.1"/>
    </source>
</evidence>
<accession>H6L014</accession>
<protein>
    <submittedName>
        <fullName evidence="1">Uncharacterized protein</fullName>
    </submittedName>
</protein>
<dbReference type="KEGG" id="sgn:SGRA_3294"/>
<dbReference type="EMBL" id="CP002831">
    <property type="protein sequence ID" value="AFC26021.1"/>
    <property type="molecule type" value="Genomic_DNA"/>
</dbReference>
<organism evidence="1 2">
    <name type="scientific">Saprospira grandis (strain Lewin)</name>
    <dbReference type="NCBI Taxonomy" id="984262"/>
    <lineage>
        <taxon>Bacteria</taxon>
        <taxon>Pseudomonadati</taxon>
        <taxon>Bacteroidota</taxon>
        <taxon>Saprospiria</taxon>
        <taxon>Saprospirales</taxon>
        <taxon>Saprospiraceae</taxon>
        <taxon>Saprospira</taxon>
    </lineage>
</organism>
<evidence type="ECO:0000313" key="2">
    <source>
        <dbReference type="Proteomes" id="UP000007519"/>
    </source>
</evidence>
<gene>
    <name evidence="1" type="ordered locus">SGRA_3294</name>
</gene>
<proteinExistence type="predicted"/>